<accession>A0A9D4D748</accession>
<feature type="compositionally biased region" description="Polar residues" evidence="1">
    <location>
        <begin position="251"/>
        <end position="283"/>
    </location>
</feature>
<proteinExistence type="predicted"/>
<reference evidence="2" key="2">
    <citation type="submission" date="2020-11" db="EMBL/GenBank/DDBJ databases">
        <authorList>
            <person name="McCartney M.A."/>
            <person name="Auch B."/>
            <person name="Kono T."/>
            <person name="Mallez S."/>
            <person name="Becker A."/>
            <person name="Gohl D.M."/>
            <person name="Silverstein K.A.T."/>
            <person name="Koren S."/>
            <person name="Bechman K.B."/>
            <person name="Herman A."/>
            <person name="Abrahante J.E."/>
            <person name="Garbe J."/>
        </authorList>
    </citation>
    <scope>NUCLEOTIDE SEQUENCE</scope>
    <source>
        <strain evidence="2">Duluth1</strain>
        <tissue evidence="2">Whole animal</tissue>
    </source>
</reference>
<feature type="region of interest" description="Disordered" evidence="1">
    <location>
        <begin position="201"/>
        <end position="220"/>
    </location>
</feature>
<keyword evidence="3" id="KW-1185">Reference proteome</keyword>
<dbReference type="EMBL" id="JAIWYP010000011">
    <property type="protein sequence ID" value="KAH3739116.1"/>
    <property type="molecule type" value="Genomic_DNA"/>
</dbReference>
<name>A0A9D4D748_DREPO</name>
<evidence type="ECO:0000313" key="2">
    <source>
        <dbReference type="EMBL" id="KAH3739116.1"/>
    </source>
</evidence>
<organism evidence="2 3">
    <name type="scientific">Dreissena polymorpha</name>
    <name type="common">Zebra mussel</name>
    <name type="synonym">Mytilus polymorpha</name>
    <dbReference type="NCBI Taxonomy" id="45954"/>
    <lineage>
        <taxon>Eukaryota</taxon>
        <taxon>Metazoa</taxon>
        <taxon>Spiralia</taxon>
        <taxon>Lophotrochozoa</taxon>
        <taxon>Mollusca</taxon>
        <taxon>Bivalvia</taxon>
        <taxon>Autobranchia</taxon>
        <taxon>Heteroconchia</taxon>
        <taxon>Euheterodonta</taxon>
        <taxon>Imparidentia</taxon>
        <taxon>Neoheterodontei</taxon>
        <taxon>Myida</taxon>
        <taxon>Dreissenoidea</taxon>
        <taxon>Dreissenidae</taxon>
        <taxon>Dreissena</taxon>
    </lineage>
</organism>
<sequence length="283" mass="30373">MAASPGRLTQSQSKSCDQQCQPMKMNLMDDSSLNNTQLVTDVLTSLACAHDEFPDIEEYDSDETGQQKGFTAIKAPTLPQPYGSGAGQDTRGAKQGTVLRWVTRNLNLEKEDAGTGIIGFKSKGDVAGVHLDSENTTDGSDVENDPDLSDLQSILSTPAAQVKLKSKVLTQAKHGQISSDVNIVDRGIVSTYQCTAEIHDKKAEDSADDSGDSDSLISPLGQKNATITRGCLLSQRINTKLRSGDSKTTQRKSCNISDNTAINDTNPLNENTINNQHKSNATN</sequence>
<dbReference type="Proteomes" id="UP000828390">
    <property type="component" value="Unassembled WGS sequence"/>
</dbReference>
<evidence type="ECO:0000313" key="3">
    <source>
        <dbReference type="Proteomes" id="UP000828390"/>
    </source>
</evidence>
<dbReference type="AlphaFoldDB" id="A0A9D4D748"/>
<reference evidence="2" key="1">
    <citation type="journal article" date="2019" name="bioRxiv">
        <title>The Genome of the Zebra Mussel, Dreissena polymorpha: A Resource for Invasive Species Research.</title>
        <authorList>
            <person name="McCartney M.A."/>
            <person name="Auch B."/>
            <person name="Kono T."/>
            <person name="Mallez S."/>
            <person name="Zhang Y."/>
            <person name="Obille A."/>
            <person name="Becker A."/>
            <person name="Abrahante J.E."/>
            <person name="Garbe J."/>
            <person name="Badalamenti J.P."/>
            <person name="Herman A."/>
            <person name="Mangelson H."/>
            <person name="Liachko I."/>
            <person name="Sullivan S."/>
            <person name="Sone E.D."/>
            <person name="Koren S."/>
            <person name="Silverstein K.A.T."/>
            <person name="Beckman K.B."/>
            <person name="Gohl D.M."/>
        </authorList>
    </citation>
    <scope>NUCLEOTIDE SEQUENCE</scope>
    <source>
        <strain evidence="2">Duluth1</strain>
        <tissue evidence="2">Whole animal</tissue>
    </source>
</reference>
<comment type="caution">
    <text evidence="2">The sequence shown here is derived from an EMBL/GenBank/DDBJ whole genome shotgun (WGS) entry which is preliminary data.</text>
</comment>
<feature type="region of interest" description="Disordered" evidence="1">
    <location>
        <begin position="241"/>
        <end position="283"/>
    </location>
</feature>
<protein>
    <submittedName>
        <fullName evidence="2">Uncharacterized protein</fullName>
    </submittedName>
</protein>
<gene>
    <name evidence="2" type="ORF">DPMN_045763</name>
</gene>
<feature type="region of interest" description="Disordered" evidence="1">
    <location>
        <begin position="130"/>
        <end position="149"/>
    </location>
</feature>
<evidence type="ECO:0000256" key="1">
    <source>
        <dbReference type="SAM" id="MobiDB-lite"/>
    </source>
</evidence>